<comment type="caution">
    <text evidence="1">The sequence shown here is derived from an EMBL/GenBank/DDBJ whole genome shotgun (WGS) entry which is preliminary data.</text>
</comment>
<organism evidence="1 2">
    <name type="scientific">Irpex rosettiformis</name>
    <dbReference type="NCBI Taxonomy" id="378272"/>
    <lineage>
        <taxon>Eukaryota</taxon>
        <taxon>Fungi</taxon>
        <taxon>Dikarya</taxon>
        <taxon>Basidiomycota</taxon>
        <taxon>Agaricomycotina</taxon>
        <taxon>Agaricomycetes</taxon>
        <taxon>Polyporales</taxon>
        <taxon>Irpicaceae</taxon>
        <taxon>Irpex</taxon>
    </lineage>
</organism>
<name>A0ACB8UEA6_9APHY</name>
<evidence type="ECO:0000313" key="1">
    <source>
        <dbReference type="EMBL" id="KAI0092615.1"/>
    </source>
</evidence>
<evidence type="ECO:0000313" key="2">
    <source>
        <dbReference type="Proteomes" id="UP001055072"/>
    </source>
</evidence>
<dbReference type="EMBL" id="MU274903">
    <property type="protein sequence ID" value="KAI0092615.1"/>
    <property type="molecule type" value="Genomic_DNA"/>
</dbReference>
<gene>
    <name evidence="1" type="ORF">BDY19DRAFT_990325</name>
</gene>
<keyword evidence="2" id="KW-1185">Reference proteome</keyword>
<sequence length="162" mass="16780">MGYRDQTPLSKSGELPLLVISQTLTSKHEGMEANLVDGAILNLKHVVTAAILVAEATDALLKLDVMVVTLEVVEIVVPAASWRPADMAMILVAAAIVAADVSLRPAVTVMALVVEVIVAPVKLAVTAIILAVEATAATDALLKLDVMAVTLEVVEIVVPAAS</sequence>
<proteinExistence type="predicted"/>
<dbReference type="Proteomes" id="UP001055072">
    <property type="component" value="Unassembled WGS sequence"/>
</dbReference>
<protein>
    <submittedName>
        <fullName evidence="1">Uncharacterized protein</fullName>
    </submittedName>
</protein>
<accession>A0ACB8UEA6</accession>
<reference evidence="1" key="1">
    <citation type="journal article" date="2021" name="Environ. Microbiol.">
        <title>Gene family expansions and transcriptome signatures uncover fungal adaptations to wood decay.</title>
        <authorList>
            <person name="Hage H."/>
            <person name="Miyauchi S."/>
            <person name="Viragh M."/>
            <person name="Drula E."/>
            <person name="Min B."/>
            <person name="Chaduli D."/>
            <person name="Navarro D."/>
            <person name="Favel A."/>
            <person name="Norest M."/>
            <person name="Lesage-Meessen L."/>
            <person name="Balint B."/>
            <person name="Merenyi Z."/>
            <person name="de Eugenio L."/>
            <person name="Morin E."/>
            <person name="Martinez A.T."/>
            <person name="Baldrian P."/>
            <person name="Stursova M."/>
            <person name="Martinez M.J."/>
            <person name="Novotny C."/>
            <person name="Magnuson J.K."/>
            <person name="Spatafora J.W."/>
            <person name="Maurice S."/>
            <person name="Pangilinan J."/>
            <person name="Andreopoulos W."/>
            <person name="LaButti K."/>
            <person name="Hundley H."/>
            <person name="Na H."/>
            <person name="Kuo A."/>
            <person name="Barry K."/>
            <person name="Lipzen A."/>
            <person name="Henrissat B."/>
            <person name="Riley R."/>
            <person name="Ahrendt S."/>
            <person name="Nagy L.G."/>
            <person name="Grigoriev I.V."/>
            <person name="Martin F."/>
            <person name="Rosso M.N."/>
        </authorList>
    </citation>
    <scope>NUCLEOTIDE SEQUENCE</scope>
    <source>
        <strain evidence="1">CBS 384.51</strain>
    </source>
</reference>